<dbReference type="Proteomes" id="UP000270697">
    <property type="component" value="Unassembled WGS sequence"/>
</dbReference>
<dbReference type="Proteomes" id="UP000199398">
    <property type="component" value="Unassembled WGS sequence"/>
</dbReference>
<evidence type="ECO:0000313" key="2">
    <source>
        <dbReference type="EMBL" id="SFO30574.1"/>
    </source>
</evidence>
<name>A0A1I5G3M5_9PSEU</name>
<keyword evidence="4" id="KW-1185">Reference proteome</keyword>
<evidence type="ECO:0000313" key="4">
    <source>
        <dbReference type="Proteomes" id="UP000270697"/>
    </source>
</evidence>
<dbReference type="EMBL" id="FOUP01000012">
    <property type="protein sequence ID" value="SFO30574.1"/>
    <property type="molecule type" value="Genomic_DNA"/>
</dbReference>
<evidence type="ECO:0008006" key="5">
    <source>
        <dbReference type="Google" id="ProtNLM"/>
    </source>
</evidence>
<reference evidence="2 3" key="1">
    <citation type="submission" date="2016-10" db="EMBL/GenBank/DDBJ databases">
        <authorList>
            <person name="de Groot N.N."/>
        </authorList>
    </citation>
    <scope>NUCLEOTIDE SEQUENCE [LARGE SCALE GENOMIC DNA]</scope>
    <source>
        <strain evidence="2 3">CPCC 201259</strain>
    </source>
</reference>
<organism evidence="2 3">
    <name type="scientific">Saccharopolyspora antimicrobica</name>
    <dbReference type="NCBI Taxonomy" id="455193"/>
    <lineage>
        <taxon>Bacteria</taxon>
        <taxon>Bacillati</taxon>
        <taxon>Actinomycetota</taxon>
        <taxon>Actinomycetes</taxon>
        <taxon>Pseudonocardiales</taxon>
        <taxon>Pseudonocardiaceae</taxon>
        <taxon>Saccharopolyspora</taxon>
    </lineage>
</organism>
<sequence length="198" mass="22227">MSQRRYCVDDADQWAGWSYYGAAHRYDVHGTPEAASACARAMDQLEAAGDEARLRELALADGDRCAFVRLIEVMVDGDRIDDLRALARGGDDRAFATLMELLFRTDRVEQLRAEVGEFASARLWLAQLHLRRGEVDAGLAELAAAELDPEHGRSAHSERIAQLLRFGRLAEVRAMAEAGDRVAARRLRQFERELDRSQ</sequence>
<evidence type="ECO:0000313" key="3">
    <source>
        <dbReference type="Proteomes" id="UP000199398"/>
    </source>
</evidence>
<dbReference type="RefSeq" id="WP_143121714.1">
    <property type="nucleotide sequence ID" value="NZ_FOUP01000012.1"/>
</dbReference>
<dbReference type="AlphaFoldDB" id="A0A1I5G3M5"/>
<dbReference type="OrthoDB" id="3662240at2"/>
<reference evidence="1 4" key="2">
    <citation type="submission" date="2018-10" db="EMBL/GenBank/DDBJ databases">
        <title>Sequencing the genomes of 1000 actinobacteria strains.</title>
        <authorList>
            <person name="Klenk H.-P."/>
        </authorList>
    </citation>
    <scope>NUCLEOTIDE SEQUENCE [LARGE SCALE GENOMIC DNA]</scope>
    <source>
        <strain evidence="1 4">DSM 45119</strain>
    </source>
</reference>
<proteinExistence type="predicted"/>
<evidence type="ECO:0000313" key="1">
    <source>
        <dbReference type="EMBL" id="RKT83942.1"/>
    </source>
</evidence>
<gene>
    <name evidence="1" type="ORF">ATL45_2237</name>
    <name evidence="2" type="ORF">SAMN05421805_11284</name>
</gene>
<accession>A0A1I5G3M5</accession>
<dbReference type="EMBL" id="RBXX01000002">
    <property type="protein sequence ID" value="RKT83942.1"/>
    <property type="molecule type" value="Genomic_DNA"/>
</dbReference>
<protein>
    <recommendedName>
        <fullName evidence="5">Tetratricopeptide repeat-containing protein</fullName>
    </recommendedName>
</protein>